<evidence type="ECO:0000313" key="1">
    <source>
        <dbReference type="EMBL" id="GEU86854.1"/>
    </source>
</evidence>
<organism evidence="1">
    <name type="scientific">Tanacetum cinerariifolium</name>
    <name type="common">Dalmatian daisy</name>
    <name type="synonym">Chrysanthemum cinerariifolium</name>
    <dbReference type="NCBI Taxonomy" id="118510"/>
    <lineage>
        <taxon>Eukaryota</taxon>
        <taxon>Viridiplantae</taxon>
        <taxon>Streptophyta</taxon>
        <taxon>Embryophyta</taxon>
        <taxon>Tracheophyta</taxon>
        <taxon>Spermatophyta</taxon>
        <taxon>Magnoliopsida</taxon>
        <taxon>eudicotyledons</taxon>
        <taxon>Gunneridae</taxon>
        <taxon>Pentapetalae</taxon>
        <taxon>asterids</taxon>
        <taxon>campanulids</taxon>
        <taxon>Asterales</taxon>
        <taxon>Asteraceae</taxon>
        <taxon>Asteroideae</taxon>
        <taxon>Anthemideae</taxon>
        <taxon>Anthemidinae</taxon>
        <taxon>Tanacetum</taxon>
    </lineage>
</organism>
<dbReference type="EMBL" id="BKCJ010009415">
    <property type="protein sequence ID" value="GEU86854.1"/>
    <property type="molecule type" value="Genomic_DNA"/>
</dbReference>
<proteinExistence type="predicted"/>
<sequence length="110" mass="12634">MLERMIWLNRLTKELDVIGVSQIKMDISSAHDGRMLRDAISRDDGIKNPQGCYYLVNVGYCNARGFLTPFEESKIDDNGILDVPSLDLRTWRAMDDQDQWLGRQSKNEGL</sequence>
<reference evidence="1" key="1">
    <citation type="journal article" date="2019" name="Sci. Rep.">
        <title>Draft genome of Tanacetum cinerariifolium, the natural source of mosquito coil.</title>
        <authorList>
            <person name="Yamashiro T."/>
            <person name="Shiraishi A."/>
            <person name="Satake H."/>
            <person name="Nakayama K."/>
        </authorList>
    </citation>
    <scope>NUCLEOTIDE SEQUENCE</scope>
</reference>
<accession>A0A6L2NQM5</accession>
<dbReference type="AlphaFoldDB" id="A0A6L2NQM5"/>
<gene>
    <name evidence="1" type="ORF">Tci_058832</name>
</gene>
<protein>
    <submittedName>
        <fullName evidence="1">Protein ALP1-like</fullName>
    </submittedName>
</protein>
<comment type="caution">
    <text evidence="1">The sequence shown here is derived from an EMBL/GenBank/DDBJ whole genome shotgun (WGS) entry which is preliminary data.</text>
</comment>
<name>A0A6L2NQM5_TANCI</name>